<gene>
    <name evidence="1" type="ORF">Glove_736g7</name>
</gene>
<protein>
    <submittedName>
        <fullName evidence="1">Uncharacterized protein</fullName>
    </submittedName>
</protein>
<sequence>MKKATFPMVCQDSKGVVICVNMTFYRCFYILRTGEKTSEKGAISLEETGEYGAKIKSVWRKYIVSEYIDIVQSNYSSCHDFVICKKIDRKVGS</sequence>
<organism evidence="1 2">
    <name type="scientific">Diversispora epigaea</name>
    <dbReference type="NCBI Taxonomy" id="1348612"/>
    <lineage>
        <taxon>Eukaryota</taxon>
        <taxon>Fungi</taxon>
        <taxon>Fungi incertae sedis</taxon>
        <taxon>Mucoromycota</taxon>
        <taxon>Glomeromycotina</taxon>
        <taxon>Glomeromycetes</taxon>
        <taxon>Diversisporales</taxon>
        <taxon>Diversisporaceae</taxon>
        <taxon>Diversispora</taxon>
    </lineage>
</organism>
<comment type="caution">
    <text evidence="1">The sequence shown here is derived from an EMBL/GenBank/DDBJ whole genome shotgun (WGS) entry which is preliminary data.</text>
</comment>
<dbReference type="EMBL" id="PQFF01000578">
    <property type="protein sequence ID" value="RHZ44364.1"/>
    <property type="molecule type" value="Genomic_DNA"/>
</dbReference>
<dbReference type="Proteomes" id="UP000266861">
    <property type="component" value="Unassembled WGS sequence"/>
</dbReference>
<accession>A0A397G3B5</accession>
<evidence type="ECO:0000313" key="2">
    <source>
        <dbReference type="Proteomes" id="UP000266861"/>
    </source>
</evidence>
<evidence type="ECO:0000313" key="1">
    <source>
        <dbReference type="EMBL" id="RHZ44364.1"/>
    </source>
</evidence>
<keyword evidence="2" id="KW-1185">Reference proteome</keyword>
<proteinExistence type="predicted"/>
<name>A0A397G3B5_9GLOM</name>
<dbReference type="AlphaFoldDB" id="A0A397G3B5"/>
<reference evidence="1 2" key="1">
    <citation type="submission" date="2018-08" db="EMBL/GenBank/DDBJ databases">
        <title>Genome and evolution of the arbuscular mycorrhizal fungus Diversispora epigaea (formerly Glomus versiforme) and its bacterial endosymbionts.</title>
        <authorList>
            <person name="Sun X."/>
            <person name="Fei Z."/>
            <person name="Harrison M."/>
        </authorList>
    </citation>
    <scope>NUCLEOTIDE SEQUENCE [LARGE SCALE GENOMIC DNA]</scope>
    <source>
        <strain evidence="1 2">IT104</strain>
    </source>
</reference>